<evidence type="ECO:0000256" key="1">
    <source>
        <dbReference type="SAM" id="MobiDB-lite"/>
    </source>
</evidence>
<proteinExistence type="predicted"/>
<dbReference type="AlphaFoldDB" id="A0A8S3S2U6"/>
<evidence type="ECO:0000259" key="2">
    <source>
        <dbReference type="Pfam" id="PF13873"/>
    </source>
</evidence>
<sequence>MKNENDRKRKLFHKRRWIFSQRKFGVKQTHFFSQLSDTLTNKKKKSAWFEVQNSVNATSMVYRNVDEIKKKWEDVKRNTKKRAVSVRRDKNLTGGGERSVEPLSSVEEAVVSLIGEEKIHGISEGLDCFQQQTTEVRTTKKGAAWVRKDKSLSGGAESNIAPLTTTEEIVVSLIGEEKIYGFQDEIYAFQQQFQDEDAEYILPQILGSEVPQTSTTKPQPVQTPAPSLAKPPTHNLNQQILTALSTFTTTQELLLKEMTHNTKAIQTLSTDIAYLRGQFRQFERVQGRHKTIPDRLSNLSDRSFKQIRRKPYLNRPKLQQRQPKVKSVEEKKDPENTEN</sequence>
<dbReference type="Pfam" id="PF13873">
    <property type="entry name" value="Myb_DNA-bind_5"/>
    <property type="match status" value="1"/>
</dbReference>
<keyword evidence="4" id="KW-1185">Reference proteome</keyword>
<evidence type="ECO:0000313" key="4">
    <source>
        <dbReference type="Proteomes" id="UP000683360"/>
    </source>
</evidence>
<accession>A0A8S3S2U6</accession>
<feature type="region of interest" description="Disordered" evidence="1">
    <location>
        <begin position="298"/>
        <end position="339"/>
    </location>
</feature>
<feature type="domain" description="Myb/SANT-like DNA-binding" evidence="2">
    <location>
        <begin position="33"/>
        <end position="83"/>
    </location>
</feature>
<dbReference type="PANTHER" id="PTHR23098">
    <property type="entry name" value="AGAP001331-PA-RELATED"/>
    <property type="match status" value="1"/>
</dbReference>
<dbReference type="InterPro" id="IPR028002">
    <property type="entry name" value="Myb_DNA-bind_5"/>
</dbReference>
<comment type="caution">
    <text evidence="3">The sequence shown here is derived from an EMBL/GenBank/DDBJ whole genome shotgun (WGS) entry which is preliminary data.</text>
</comment>
<feature type="compositionally biased region" description="Basic and acidic residues" evidence="1">
    <location>
        <begin position="326"/>
        <end position="339"/>
    </location>
</feature>
<protein>
    <submittedName>
        <fullName evidence="3">NAIF1</fullName>
    </submittedName>
</protein>
<organism evidence="3 4">
    <name type="scientific">Mytilus edulis</name>
    <name type="common">Blue mussel</name>
    <dbReference type="NCBI Taxonomy" id="6550"/>
    <lineage>
        <taxon>Eukaryota</taxon>
        <taxon>Metazoa</taxon>
        <taxon>Spiralia</taxon>
        <taxon>Lophotrochozoa</taxon>
        <taxon>Mollusca</taxon>
        <taxon>Bivalvia</taxon>
        <taxon>Autobranchia</taxon>
        <taxon>Pteriomorphia</taxon>
        <taxon>Mytilida</taxon>
        <taxon>Mytiloidea</taxon>
        <taxon>Mytilidae</taxon>
        <taxon>Mytilinae</taxon>
        <taxon>Mytilus</taxon>
    </lineage>
</organism>
<dbReference type="EMBL" id="CAJPWZ010001444">
    <property type="protein sequence ID" value="CAG2215488.1"/>
    <property type="molecule type" value="Genomic_DNA"/>
</dbReference>
<dbReference type="Proteomes" id="UP000683360">
    <property type="component" value="Unassembled WGS sequence"/>
</dbReference>
<evidence type="ECO:0000313" key="3">
    <source>
        <dbReference type="EMBL" id="CAG2215488.1"/>
    </source>
</evidence>
<feature type="compositionally biased region" description="Polar residues" evidence="1">
    <location>
        <begin position="211"/>
        <end position="225"/>
    </location>
</feature>
<feature type="region of interest" description="Disordered" evidence="1">
    <location>
        <begin position="79"/>
        <end position="99"/>
    </location>
</feature>
<dbReference type="GO" id="GO:0005634">
    <property type="term" value="C:nucleus"/>
    <property type="evidence" value="ECO:0007669"/>
    <property type="project" value="TreeGrafter"/>
</dbReference>
<dbReference type="PANTHER" id="PTHR23098:SF16">
    <property type="entry name" value="REGULATORY PROTEIN ZESTE"/>
    <property type="match status" value="1"/>
</dbReference>
<reference evidence="3" key="1">
    <citation type="submission" date="2021-03" db="EMBL/GenBank/DDBJ databases">
        <authorList>
            <person name="Bekaert M."/>
        </authorList>
    </citation>
    <scope>NUCLEOTIDE SEQUENCE</scope>
</reference>
<name>A0A8S3S2U6_MYTED</name>
<feature type="region of interest" description="Disordered" evidence="1">
    <location>
        <begin position="211"/>
        <end position="232"/>
    </location>
</feature>
<gene>
    <name evidence="3" type="ORF">MEDL_29263</name>
</gene>
<dbReference type="OrthoDB" id="9900437at2759"/>